<dbReference type="KEGG" id="pbor:BSF38_01229"/>
<sequence length="921" mass="99888">MSSTTPPPVATLTAVSHSYDRSTRAIDGVTAEFPAGCMIGLLGPDGVGKSSLMGLVAGAKKIQDGKVLVLGGDMADVQHRRDVCTRIAYMPQGLGKNLYPELSVFENIDFFARLFGLSGSERRERISALLEATGLGPFPNRPAGKLSGGMKQKVSLCGALIHEPDLLILDEPTTGVDPLSRQQFWSLIDAIRSARPAMSVLVSTAYMDEARRFDWLMVMDAGRILATGTPEDIQNRTGCDNLEEAFVALLPEEKRGGTKKLTIPPRPPATGEPAIVARHLTKRFGDFTAVNDVSFTIERGEIFGFLGSNGCGKSTTMKMLTGLLPASEGEALLFGKTVDAGSLEVRKRVGYMSQSFSLYGELTVAQNLWLHARLFHLPLATMAERIDGLVKRFGLGPYLDHASESLPLGLRQRLSLAVAVVHEPEILILDEPTSGVDPVARDEFWELLIELSRRDGITIFITTHFMNEALRCDRISLMHAGNVLACDAPAALIAARGAPDLETAFIGYIEDAIGESADAQQAGDAREALAKALTSSGPRDTHGSSAPINLGRLLAYTRRETLEILRDPVRLAFAFVGSMVLMLVFGYGITMDVENIRFAELDYDQTPESRGYIEAFSSSRSFQHEQPALAPEEGERRLRSNDVSMVLEVEPNFGRRVKQSHTPEALATVDGANPFRAETIKQYASGTHTRQLEEVYRSQYEGDTLPLFADVELRFMYNPSFESIYAIAPSVPPMLLILIPAILMSVSVVREKELGSITNFYVTPTTRLDFLIGKQLPYIAIGLINFVVVTALTVFVFGVPIKGSGLSLLGCAFLYVIVTTAVGLLVSGFTSTQVAAVFVTAIVTMLPTTQFSGMLQPVSTLMGAARMIGSLWPTTYYMHASVGAFTKGLGPRLLAFDALALAAFIPVLMLLAVAALRSQET</sequence>
<evidence type="ECO:0000256" key="6">
    <source>
        <dbReference type="ARBA" id="ARBA00023136"/>
    </source>
</evidence>
<dbReference type="GO" id="GO:0016887">
    <property type="term" value="F:ATP hydrolysis activity"/>
    <property type="evidence" value="ECO:0007669"/>
    <property type="project" value="InterPro"/>
</dbReference>
<dbReference type="CDD" id="cd03230">
    <property type="entry name" value="ABC_DR_subfamily_A"/>
    <property type="match status" value="1"/>
</dbReference>
<keyword evidence="4" id="KW-0067">ATP-binding</keyword>
<dbReference type="GO" id="GO:0140359">
    <property type="term" value="F:ABC-type transporter activity"/>
    <property type="evidence" value="ECO:0007669"/>
    <property type="project" value="InterPro"/>
</dbReference>
<keyword evidence="3" id="KW-0547">Nucleotide-binding</keyword>
<keyword evidence="2 7" id="KW-0812">Transmembrane</keyword>
<dbReference type="InterPro" id="IPR003439">
    <property type="entry name" value="ABC_transporter-like_ATP-bd"/>
</dbReference>
<evidence type="ECO:0000256" key="3">
    <source>
        <dbReference type="ARBA" id="ARBA00022741"/>
    </source>
</evidence>
<dbReference type="SMART" id="SM00382">
    <property type="entry name" value="AAA"/>
    <property type="match status" value="2"/>
</dbReference>
<comment type="subcellular location">
    <subcellularLocation>
        <location evidence="1">Membrane</location>
        <topology evidence="1">Multi-pass membrane protein</topology>
    </subcellularLocation>
</comment>
<dbReference type="SUPFAM" id="SSF52540">
    <property type="entry name" value="P-loop containing nucleoside triphosphate hydrolases"/>
    <property type="match status" value="2"/>
</dbReference>
<protein>
    <submittedName>
        <fullName evidence="10">Ribosome-associated ATPase</fullName>
    </submittedName>
</protein>
<evidence type="ECO:0000313" key="10">
    <source>
        <dbReference type="EMBL" id="APW59775.1"/>
    </source>
</evidence>
<dbReference type="RefSeq" id="WP_076343958.1">
    <property type="nucleotide sequence ID" value="NZ_CP019082.1"/>
</dbReference>
<evidence type="ECO:0000256" key="7">
    <source>
        <dbReference type="SAM" id="Phobius"/>
    </source>
</evidence>
<organism evidence="10 11">
    <name type="scientific">Paludisphaera borealis</name>
    <dbReference type="NCBI Taxonomy" id="1387353"/>
    <lineage>
        <taxon>Bacteria</taxon>
        <taxon>Pseudomonadati</taxon>
        <taxon>Planctomycetota</taxon>
        <taxon>Planctomycetia</taxon>
        <taxon>Isosphaerales</taxon>
        <taxon>Isosphaeraceae</taxon>
        <taxon>Paludisphaera</taxon>
    </lineage>
</organism>
<dbReference type="PROSITE" id="PS51012">
    <property type="entry name" value="ABC_TM2"/>
    <property type="match status" value="1"/>
</dbReference>
<dbReference type="PROSITE" id="PS00211">
    <property type="entry name" value="ABC_TRANSPORTER_1"/>
    <property type="match status" value="1"/>
</dbReference>
<feature type="transmembrane region" description="Helical" evidence="7">
    <location>
        <begin position="724"/>
        <end position="746"/>
    </location>
</feature>
<feature type="transmembrane region" description="Helical" evidence="7">
    <location>
        <begin position="835"/>
        <end position="855"/>
    </location>
</feature>
<dbReference type="InterPro" id="IPR047817">
    <property type="entry name" value="ABC2_TM_bact-type"/>
</dbReference>
<keyword evidence="6 7" id="KW-0472">Membrane</keyword>
<dbReference type="PANTHER" id="PTHR43038">
    <property type="entry name" value="ATP-BINDING CASSETTE, SUB-FAMILY H, MEMBER 1"/>
    <property type="match status" value="1"/>
</dbReference>
<keyword evidence="5 7" id="KW-1133">Transmembrane helix</keyword>
<dbReference type="Pfam" id="PF00005">
    <property type="entry name" value="ABC_tran"/>
    <property type="match status" value="2"/>
</dbReference>
<dbReference type="PANTHER" id="PTHR43038:SF4">
    <property type="entry name" value="RIBOSOME-ASSOCIATED ATPASE"/>
    <property type="match status" value="1"/>
</dbReference>
<evidence type="ECO:0000256" key="2">
    <source>
        <dbReference type="ARBA" id="ARBA00022692"/>
    </source>
</evidence>
<dbReference type="InterPro" id="IPR027417">
    <property type="entry name" value="P-loop_NTPase"/>
</dbReference>
<evidence type="ECO:0000259" key="9">
    <source>
        <dbReference type="PROSITE" id="PS51012"/>
    </source>
</evidence>
<reference evidence="11" key="1">
    <citation type="submission" date="2016-12" db="EMBL/GenBank/DDBJ databases">
        <title>Comparative genomics of four Isosphaeraceae planctomycetes: a common pool of plasmids and glycoside hydrolase genes.</title>
        <authorList>
            <person name="Ivanova A."/>
        </authorList>
    </citation>
    <scope>NUCLEOTIDE SEQUENCE [LARGE SCALE GENOMIC DNA]</scope>
    <source>
        <strain evidence="11">PX4</strain>
    </source>
</reference>
<feature type="domain" description="ABC transmembrane type-2" evidence="9">
    <location>
        <begin position="693"/>
        <end position="919"/>
    </location>
</feature>
<feature type="transmembrane region" description="Helical" evidence="7">
    <location>
        <begin position="778"/>
        <end position="799"/>
    </location>
</feature>
<evidence type="ECO:0000313" key="11">
    <source>
        <dbReference type="Proteomes" id="UP000186309"/>
    </source>
</evidence>
<dbReference type="InterPro" id="IPR017871">
    <property type="entry name" value="ABC_transporter-like_CS"/>
</dbReference>
<dbReference type="InterPro" id="IPR013525">
    <property type="entry name" value="ABC2_TM"/>
</dbReference>
<dbReference type="InterPro" id="IPR047651">
    <property type="entry name" value="ABC2_perm_RbbA"/>
</dbReference>
<evidence type="ECO:0000256" key="1">
    <source>
        <dbReference type="ARBA" id="ARBA00004141"/>
    </source>
</evidence>
<dbReference type="Pfam" id="PF12698">
    <property type="entry name" value="ABC2_membrane_3"/>
    <property type="match status" value="1"/>
</dbReference>
<feature type="transmembrane region" description="Helical" evidence="7">
    <location>
        <begin position="806"/>
        <end position="829"/>
    </location>
</feature>
<evidence type="ECO:0000259" key="8">
    <source>
        <dbReference type="PROSITE" id="PS50893"/>
    </source>
</evidence>
<feature type="transmembrane region" description="Helical" evidence="7">
    <location>
        <begin position="898"/>
        <end position="916"/>
    </location>
</feature>
<feature type="transmembrane region" description="Helical" evidence="7">
    <location>
        <begin position="867"/>
        <end position="886"/>
    </location>
</feature>
<dbReference type="Gene3D" id="3.40.1710.10">
    <property type="entry name" value="abc type-2 transporter like domain"/>
    <property type="match status" value="1"/>
</dbReference>
<dbReference type="STRING" id="1387353.BSF38_01229"/>
<feature type="domain" description="ABC transporter" evidence="8">
    <location>
        <begin position="10"/>
        <end position="246"/>
    </location>
</feature>
<dbReference type="EMBL" id="CP019082">
    <property type="protein sequence ID" value="APW59775.1"/>
    <property type="molecule type" value="Genomic_DNA"/>
</dbReference>
<name>A0A1U7CLG6_9BACT</name>
<feature type="transmembrane region" description="Helical" evidence="7">
    <location>
        <begin position="571"/>
        <end position="589"/>
    </location>
</feature>
<accession>A0A1U7CLG6</accession>
<dbReference type="GO" id="GO:0005524">
    <property type="term" value="F:ATP binding"/>
    <property type="evidence" value="ECO:0007669"/>
    <property type="project" value="UniProtKB-KW"/>
</dbReference>
<dbReference type="AlphaFoldDB" id="A0A1U7CLG6"/>
<dbReference type="NCBIfam" id="NF033858">
    <property type="entry name" value="ABC2_perm_RbbA"/>
    <property type="match status" value="1"/>
</dbReference>
<keyword evidence="11" id="KW-1185">Reference proteome</keyword>
<evidence type="ECO:0000256" key="4">
    <source>
        <dbReference type="ARBA" id="ARBA00022840"/>
    </source>
</evidence>
<dbReference type="Gene3D" id="3.40.50.300">
    <property type="entry name" value="P-loop containing nucleotide triphosphate hydrolases"/>
    <property type="match status" value="2"/>
</dbReference>
<evidence type="ECO:0000256" key="5">
    <source>
        <dbReference type="ARBA" id="ARBA00022989"/>
    </source>
</evidence>
<proteinExistence type="predicted"/>
<feature type="domain" description="ABC transporter" evidence="8">
    <location>
        <begin position="275"/>
        <end position="505"/>
    </location>
</feature>
<gene>
    <name evidence="10" type="primary">rbbA</name>
    <name evidence="10" type="ORF">BSF38_01229</name>
</gene>
<dbReference type="GO" id="GO:0016020">
    <property type="term" value="C:membrane"/>
    <property type="evidence" value="ECO:0007669"/>
    <property type="project" value="UniProtKB-SubCell"/>
</dbReference>
<dbReference type="InterPro" id="IPR003593">
    <property type="entry name" value="AAA+_ATPase"/>
</dbReference>
<dbReference type="Proteomes" id="UP000186309">
    <property type="component" value="Chromosome"/>
</dbReference>
<dbReference type="PROSITE" id="PS50893">
    <property type="entry name" value="ABC_TRANSPORTER_2"/>
    <property type="match status" value="2"/>
</dbReference>
<dbReference type="OrthoDB" id="9771863at2"/>